<dbReference type="PROSITE" id="PS01081">
    <property type="entry name" value="HTH_TETR_1"/>
    <property type="match status" value="1"/>
</dbReference>
<dbReference type="InterPro" id="IPR009057">
    <property type="entry name" value="Homeodomain-like_sf"/>
</dbReference>
<reference evidence="3" key="1">
    <citation type="submission" date="2018-06" db="EMBL/GenBank/DDBJ databases">
        <authorList>
            <person name="Zhirakovskaya E."/>
        </authorList>
    </citation>
    <scope>NUCLEOTIDE SEQUENCE</scope>
</reference>
<dbReference type="SUPFAM" id="SSF48498">
    <property type="entry name" value="Tetracyclin repressor-like, C-terminal domain"/>
    <property type="match status" value="1"/>
</dbReference>
<dbReference type="Pfam" id="PF00440">
    <property type="entry name" value="TetR_N"/>
    <property type="match status" value="1"/>
</dbReference>
<dbReference type="SUPFAM" id="SSF46689">
    <property type="entry name" value="Homeodomain-like"/>
    <property type="match status" value="1"/>
</dbReference>
<dbReference type="InterPro" id="IPR036271">
    <property type="entry name" value="Tet_transcr_reg_TetR-rel_C_sf"/>
</dbReference>
<dbReference type="InterPro" id="IPR023772">
    <property type="entry name" value="DNA-bd_HTH_TetR-type_CS"/>
</dbReference>
<sequence length="232" mass="27029">MINLSYQAFQQEFNTLIGDEWTCLFDLNHQKLNLKNRNTATKKFKTIIESVFKLSHSKGFQAMTLRDLSQESGISMGGLYKYFATKTQIAEMIHAAMVHMAETCLKIKEYRHQDPVFELNELLARHIYISERLKKWFYFVFMECKSLDKELLETIIASELSMEKIIFQHITHANEKGLCTCTNPDFVAAMLKVMLQEWYLKSWKYQQKNINADQYVANLLLSAKKLLAVSGS</sequence>
<keyword evidence="1" id="KW-0238">DNA-binding</keyword>
<dbReference type="PANTHER" id="PTHR43479:SF11">
    <property type="entry name" value="ACREF_ENVCD OPERON REPRESSOR-RELATED"/>
    <property type="match status" value="1"/>
</dbReference>
<name>A0A3B0W5Z8_9ZZZZ</name>
<feature type="domain" description="HTH tetR-type" evidence="2">
    <location>
        <begin position="41"/>
        <end position="101"/>
    </location>
</feature>
<protein>
    <recommendedName>
        <fullName evidence="2">HTH tetR-type domain-containing protein</fullName>
    </recommendedName>
</protein>
<evidence type="ECO:0000259" key="2">
    <source>
        <dbReference type="PROSITE" id="PS50977"/>
    </source>
</evidence>
<proteinExistence type="predicted"/>
<dbReference type="Gene3D" id="1.10.357.10">
    <property type="entry name" value="Tetracycline Repressor, domain 2"/>
    <property type="match status" value="1"/>
</dbReference>
<organism evidence="3">
    <name type="scientific">hydrothermal vent metagenome</name>
    <dbReference type="NCBI Taxonomy" id="652676"/>
    <lineage>
        <taxon>unclassified sequences</taxon>
        <taxon>metagenomes</taxon>
        <taxon>ecological metagenomes</taxon>
    </lineage>
</organism>
<evidence type="ECO:0000256" key="1">
    <source>
        <dbReference type="ARBA" id="ARBA00023125"/>
    </source>
</evidence>
<dbReference type="EMBL" id="UOFA01000295">
    <property type="protein sequence ID" value="VAW46632.1"/>
    <property type="molecule type" value="Genomic_DNA"/>
</dbReference>
<dbReference type="AlphaFoldDB" id="A0A3B0W5Z8"/>
<accession>A0A3B0W5Z8</accession>
<dbReference type="InterPro" id="IPR050624">
    <property type="entry name" value="HTH-type_Tx_Regulator"/>
</dbReference>
<evidence type="ECO:0000313" key="3">
    <source>
        <dbReference type="EMBL" id="VAW46632.1"/>
    </source>
</evidence>
<dbReference type="PROSITE" id="PS50977">
    <property type="entry name" value="HTH_TETR_2"/>
    <property type="match status" value="1"/>
</dbReference>
<dbReference type="PANTHER" id="PTHR43479">
    <property type="entry name" value="ACREF/ENVCD OPERON REPRESSOR-RELATED"/>
    <property type="match status" value="1"/>
</dbReference>
<dbReference type="InterPro" id="IPR001647">
    <property type="entry name" value="HTH_TetR"/>
</dbReference>
<dbReference type="GO" id="GO:0003677">
    <property type="term" value="F:DNA binding"/>
    <property type="evidence" value="ECO:0007669"/>
    <property type="project" value="UniProtKB-KW"/>
</dbReference>
<gene>
    <name evidence="3" type="ORF">MNBD_GAMMA02-720</name>
</gene>